<evidence type="ECO:0000259" key="3">
    <source>
        <dbReference type="Pfam" id="PF05569"/>
    </source>
</evidence>
<dbReference type="Pfam" id="PF05569">
    <property type="entry name" value="Peptidase_M56"/>
    <property type="match status" value="1"/>
</dbReference>
<feature type="compositionally biased region" description="Basic and acidic residues" evidence="1">
    <location>
        <begin position="578"/>
        <end position="600"/>
    </location>
</feature>
<dbReference type="InterPro" id="IPR052173">
    <property type="entry name" value="Beta-lactam_resp_regulator"/>
</dbReference>
<dbReference type="InterPro" id="IPR008756">
    <property type="entry name" value="Peptidase_M56"/>
</dbReference>
<feature type="transmembrane region" description="Helical" evidence="2">
    <location>
        <begin position="6"/>
        <end position="22"/>
    </location>
</feature>
<feature type="region of interest" description="Disordered" evidence="1">
    <location>
        <begin position="540"/>
        <end position="600"/>
    </location>
</feature>
<dbReference type="PANTHER" id="PTHR34978:SF3">
    <property type="entry name" value="SLR0241 PROTEIN"/>
    <property type="match status" value="1"/>
</dbReference>
<protein>
    <submittedName>
        <fullName evidence="4">Peptidase M56, BlaR1</fullName>
    </submittedName>
</protein>
<feature type="compositionally biased region" description="Polar residues" evidence="1">
    <location>
        <begin position="540"/>
        <end position="550"/>
    </location>
</feature>
<feature type="transmembrane region" description="Helical" evidence="2">
    <location>
        <begin position="34"/>
        <end position="53"/>
    </location>
</feature>
<accession>A0A4R1BC62</accession>
<sequence length="761" mass="85091">MIPYTLHVALLVAGCLAFYKVFLQRETFFRLNRWVLLACLVLAFALPLAHVPAQWSLRKAAPAETSVPATAPLIPDAVDNLAGREGSLSAAQPSEGPDAKAARPVVVKPAAATVDAGRVLQWVGWLYWFGVIAFGINFLLQVGLLLYRAYTNPVIRDGRYRIVELSGDVAPCSFANNIFINPEKYDWDTYQQVLEHEKVHCSGRHSWDILLAEIVLVFQWFNPFAWIYRKTLENNLEFLTDEELLERRSFDPSSYQMSLLRVSSPHLPLGLTTNYNQSLLKKRILMMQAKKSNWHTSWKYLFLLPLMALMMCLLNEPAVQAQQPAAKTKTKARTHKPIDTEGNWFATIKGDKVQMQFRGDDDGERSMNGNSFALSDFGNLPRNGSGTFTLKRDAGTMEFTGRFDGDQGMGRYKFVPDESYAAFLKQQGLEPGDAGDRMVLFFVDASRAYVSELKSLGYKDFDRDELIPLAALRVNGAYIRSLREAGLNDVPLSELIPLRSLGVDKAYVEDIRKVYPNVTASRLIPLKAQGIDSKYIQAMRSSNKSWQPRDTSYRSRRDNGDDDNNVNTNVNVNTDASTKADKRKRDDMNEQVRERVRERGGNDELNDIVGMKAVGVDDAYIQSIRDAGFPDISIKKITGFKALGITPDYIKSLRSLGFSSLSESDVSGAKATGVDAAFIRSFEPVGYKGLRLNQYVSLKATGVTPQLVKEYQDFGFTDVRPNDVIGAKSVGVTPAFLREMKAKGYEFKSLNKAIGQKASVD</sequence>
<evidence type="ECO:0000313" key="5">
    <source>
        <dbReference type="Proteomes" id="UP000295334"/>
    </source>
</evidence>
<evidence type="ECO:0000313" key="4">
    <source>
        <dbReference type="EMBL" id="TCJ14567.1"/>
    </source>
</evidence>
<keyword evidence="5" id="KW-1185">Reference proteome</keyword>
<gene>
    <name evidence="4" type="ORF">EPD60_11325</name>
</gene>
<feature type="transmembrane region" description="Helical" evidence="2">
    <location>
        <begin position="125"/>
        <end position="147"/>
    </location>
</feature>
<organism evidence="4 5">
    <name type="scientific">Flaviaesturariibacter flavus</name>
    <dbReference type="NCBI Taxonomy" id="2502780"/>
    <lineage>
        <taxon>Bacteria</taxon>
        <taxon>Pseudomonadati</taxon>
        <taxon>Bacteroidota</taxon>
        <taxon>Chitinophagia</taxon>
        <taxon>Chitinophagales</taxon>
        <taxon>Chitinophagaceae</taxon>
        <taxon>Flaviaestuariibacter</taxon>
    </lineage>
</organism>
<evidence type="ECO:0000256" key="2">
    <source>
        <dbReference type="SAM" id="Phobius"/>
    </source>
</evidence>
<dbReference type="RefSeq" id="WP_131449557.1">
    <property type="nucleotide sequence ID" value="NZ_SJZI01000042.1"/>
</dbReference>
<proteinExistence type="predicted"/>
<dbReference type="OrthoDB" id="1522859at2"/>
<feature type="transmembrane region" description="Helical" evidence="2">
    <location>
        <begin position="300"/>
        <end position="319"/>
    </location>
</feature>
<feature type="compositionally biased region" description="Low complexity" evidence="1">
    <location>
        <begin position="565"/>
        <end position="575"/>
    </location>
</feature>
<dbReference type="AlphaFoldDB" id="A0A4R1BC62"/>
<dbReference type="EMBL" id="SJZI01000042">
    <property type="protein sequence ID" value="TCJ14567.1"/>
    <property type="molecule type" value="Genomic_DNA"/>
</dbReference>
<keyword evidence="2" id="KW-0472">Membrane</keyword>
<reference evidence="4 5" key="1">
    <citation type="submission" date="2019-03" db="EMBL/GenBank/DDBJ databases">
        <authorList>
            <person name="Kim M.K.M."/>
        </authorList>
    </citation>
    <scope>NUCLEOTIDE SEQUENCE [LARGE SCALE GENOMIC DNA]</scope>
    <source>
        <strain evidence="4 5">17J68-12</strain>
    </source>
</reference>
<feature type="domain" description="Peptidase M56" evidence="3">
    <location>
        <begin position="178"/>
        <end position="286"/>
    </location>
</feature>
<keyword evidence="2" id="KW-1133">Transmembrane helix</keyword>
<dbReference type="Proteomes" id="UP000295334">
    <property type="component" value="Unassembled WGS sequence"/>
</dbReference>
<dbReference type="PANTHER" id="PTHR34978">
    <property type="entry name" value="POSSIBLE SENSOR-TRANSDUCER PROTEIN BLAR"/>
    <property type="match status" value="1"/>
</dbReference>
<name>A0A4R1BC62_9BACT</name>
<evidence type="ECO:0000256" key="1">
    <source>
        <dbReference type="SAM" id="MobiDB-lite"/>
    </source>
</evidence>
<keyword evidence="2" id="KW-0812">Transmembrane</keyword>
<comment type="caution">
    <text evidence="4">The sequence shown here is derived from an EMBL/GenBank/DDBJ whole genome shotgun (WGS) entry which is preliminary data.</text>
</comment>